<dbReference type="GO" id="GO:0016301">
    <property type="term" value="F:kinase activity"/>
    <property type="evidence" value="ECO:0007669"/>
    <property type="project" value="UniProtKB-KW"/>
</dbReference>
<dbReference type="SUPFAM" id="SSF53067">
    <property type="entry name" value="Actin-like ATPase domain"/>
    <property type="match status" value="1"/>
</dbReference>
<gene>
    <name evidence="2" type="ORF">SAMN05660199_02654</name>
</gene>
<dbReference type="InterPro" id="IPR036390">
    <property type="entry name" value="WH_DNA-bd_sf"/>
</dbReference>
<keyword evidence="2" id="KW-0808">Transferase</keyword>
<dbReference type="Gene3D" id="3.30.420.40">
    <property type="match status" value="2"/>
</dbReference>
<name>A0A1H0MVZ4_9ACTN</name>
<dbReference type="AlphaFoldDB" id="A0A1H0MVZ4"/>
<dbReference type="InterPro" id="IPR043129">
    <property type="entry name" value="ATPase_NBD"/>
</dbReference>
<sequence>MTAPEDVEDVALGALDSAHQVALHVLRFGPLPRGAVARAMGLSAGSLTRLSKPLIDGGLLVETEPVTDPATRRPTRPLDVAVAAHRFVGVDVTGTDAWAVLTDLRVNVSASARVTLEGTTPAHIADAVAWLVAELADGPPVGIGVALGGHVDAAGRVVHADFLGWRTPVDLGGLVAERTGAPVVVGNDLACLTRAEHWFGLGREHPSFAVLTVGAGVGYGLVLGDRAVQTPDTSLQLLGHLSLDRSGPRCPEGHRGCASALLTTTALLTAAHLATGTPTTWPQLLADAVDGDVRARRVLDDAAGHLGQLVAVVAGTTGVTQVLLGGEGVDLAVVGHDSLRAAIDEHRDARAQQVELTVRDHDFHVWARGAAGAAVHDFTSSPRWLTAP</sequence>
<evidence type="ECO:0000313" key="3">
    <source>
        <dbReference type="Proteomes" id="UP000199088"/>
    </source>
</evidence>
<proteinExistence type="inferred from homology"/>
<dbReference type="Proteomes" id="UP000199088">
    <property type="component" value="Unassembled WGS sequence"/>
</dbReference>
<comment type="similarity">
    <text evidence="1">Belongs to the ROK (NagC/XylR) family.</text>
</comment>
<evidence type="ECO:0000256" key="1">
    <source>
        <dbReference type="ARBA" id="ARBA00006479"/>
    </source>
</evidence>
<dbReference type="EMBL" id="FNIR01000008">
    <property type="protein sequence ID" value="SDO84554.1"/>
    <property type="molecule type" value="Genomic_DNA"/>
</dbReference>
<dbReference type="InterPro" id="IPR000600">
    <property type="entry name" value="ROK"/>
</dbReference>
<accession>A0A1H0MVZ4</accession>
<dbReference type="SUPFAM" id="SSF46785">
    <property type="entry name" value="Winged helix' DNA-binding domain"/>
    <property type="match status" value="1"/>
</dbReference>
<keyword evidence="2" id="KW-0418">Kinase</keyword>
<dbReference type="PANTHER" id="PTHR18964">
    <property type="entry name" value="ROK (REPRESSOR, ORF, KINASE) FAMILY"/>
    <property type="match status" value="1"/>
</dbReference>
<dbReference type="RefSeq" id="WP_207500566.1">
    <property type="nucleotide sequence ID" value="NZ_FNIR01000008.1"/>
</dbReference>
<dbReference type="Pfam" id="PF00480">
    <property type="entry name" value="ROK"/>
    <property type="match status" value="1"/>
</dbReference>
<dbReference type="Gene3D" id="1.10.10.10">
    <property type="entry name" value="Winged helix-like DNA-binding domain superfamily/Winged helix DNA-binding domain"/>
    <property type="match status" value="1"/>
</dbReference>
<keyword evidence="3" id="KW-1185">Reference proteome</keyword>
<dbReference type="STRING" id="1052260.SAMN05660199_02654"/>
<organism evidence="2 3">
    <name type="scientific">Klenkia soli</name>
    <dbReference type="NCBI Taxonomy" id="1052260"/>
    <lineage>
        <taxon>Bacteria</taxon>
        <taxon>Bacillati</taxon>
        <taxon>Actinomycetota</taxon>
        <taxon>Actinomycetes</taxon>
        <taxon>Geodermatophilales</taxon>
        <taxon>Geodermatophilaceae</taxon>
        <taxon>Klenkia</taxon>
    </lineage>
</organism>
<dbReference type="InterPro" id="IPR036388">
    <property type="entry name" value="WH-like_DNA-bd_sf"/>
</dbReference>
<dbReference type="PANTHER" id="PTHR18964:SF149">
    <property type="entry name" value="BIFUNCTIONAL UDP-N-ACETYLGLUCOSAMINE 2-EPIMERASE_N-ACETYLMANNOSAMINE KINASE"/>
    <property type="match status" value="1"/>
</dbReference>
<evidence type="ECO:0000313" key="2">
    <source>
        <dbReference type="EMBL" id="SDO84554.1"/>
    </source>
</evidence>
<reference evidence="3" key="1">
    <citation type="submission" date="2016-10" db="EMBL/GenBank/DDBJ databases">
        <authorList>
            <person name="Varghese N."/>
            <person name="Submissions S."/>
        </authorList>
    </citation>
    <scope>NUCLEOTIDE SEQUENCE [LARGE SCALE GENOMIC DNA]</scope>
    <source>
        <strain evidence="3">DSM 45843</strain>
    </source>
</reference>
<protein>
    <submittedName>
        <fullName evidence="2">Sugar kinase of the NBD/HSP70 family, may contain an N-terminal HTH domain</fullName>
    </submittedName>
</protein>